<dbReference type="PRINTS" id="PR00723">
    <property type="entry name" value="SUBTILISIN"/>
</dbReference>
<evidence type="ECO:0000256" key="7">
    <source>
        <dbReference type="PROSITE-ProRule" id="PRU01240"/>
    </source>
</evidence>
<evidence type="ECO:0000256" key="9">
    <source>
        <dbReference type="SAM" id="SignalP"/>
    </source>
</evidence>
<dbReference type="InterPro" id="IPR023827">
    <property type="entry name" value="Peptidase_S8_Asp-AS"/>
</dbReference>
<dbReference type="Proteomes" id="UP000053750">
    <property type="component" value="Unassembled WGS sequence"/>
</dbReference>
<accession>A0A9W5S0L8</accession>
<keyword evidence="3" id="KW-0479">Metal-binding</keyword>
<gene>
    <name evidence="11" type="ORF">BG53_05505</name>
</gene>
<dbReference type="PROSITE" id="PS00138">
    <property type="entry name" value="SUBTILASE_SER"/>
    <property type="match status" value="1"/>
</dbReference>
<dbReference type="PANTHER" id="PTHR43806:SF11">
    <property type="entry name" value="CEREVISIN-RELATED"/>
    <property type="match status" value="1"/>
</dbReference>
<evidence type="ECO:0000256" key="3">
    <source>
        <dbReference type="ARBA" id="ARBA00022723"/>
    </source>
</evidence>
<dbReference type="InterPro" id="IPR001119">
    <property type="entry name" value="SLH_dom"/>
</dbReference>
<evidence type="ECO:0000256" key="2">
    <source>
        <dbReference type="ARBA" id="ARBA00022670"/>
    </source>
</evidence>
<dbReference type="PROSITE" id="PS00137">
    <property type="entry name" value="SUBTILASE_HIS"/>
    <property type="match status" value="1"/>
</dbReference>
<reference evidence="11 12" key="1">
    <citation type="submission" date="2014-02" db="EMBL/GenBank/DDBJ databases">
        <title>Genome sequence of Paenibacillus darwinianus reveals adaptive mechanisms for survival in Antarctic soils.</title>
        <authorList>
            <person name="Dsouza M."/>
            <person name="Taylor M.W."/>
            <person name="Turner S.J."/>
            <person name="Aislabie J."/>
        </authorList>
    </citation>
    <scope>NUCLEOTIDE SEQUENCE [LARGE SCALE GENOMIC DNA]</scope>
    <source>
        <strain evidence="11 12">CE1</strain>
    </source>
</reference>
<feature type="active site" description="Charge relay system" evidence="6 7">
    <location>
        <position position="211"/>
    </location>
</feature>
<dbReference type="PROSITE" id="PS00136">
    <property type="entry name" value="SUBTILASE_ASP"/>
    <property type="match status" value="1"/>
</dbReference>
<dbReference type="Gene3D" id="3.40.50.200">
    <property type="entry name" value="Peptidase S8/S53 domain"/>
    <property type="match status" value="1"/>
</dbReference>
<dbReference type="InterPro" id="IPR022398">
    <property type="entry name" value="Peptidase_S8_His-AS"/>
</dbReference>
<dbReference type="EMBL" id="JFHU01000181">
    <property type="protein sequence ID" value="EXX86701.1"/>
    <property type="molecule type" value="Genomic_DNA"/>
</dbReference>
<feature type="signal peptide" evidence="9">
    <location>
        <begin position="1"/>
        <end position="33"/>
    </location>
</feature>
<name>A0A9W5S0L8_9BACL</name>
<evidence type="ECO:0000256" key="6">
    <source>
        <dbReference type="PIRSR" id="PIRSR615500-1"/>
    </source>
</evidence>
<dbReference type="GO" id="GO:0006508">
    <property type="term" value="P:proteolysis"/>
    <property type="evidence" value="ECO:0007669"/>
    <property type="project" value="UniProtKB-KW"/>
</dbReference>
<dbReference type="PROSITE" id="PS51272">
    <property type="entry name" value="SLH"/>
    <property type="match status" value="3"/>
</dbReference>
<dbReference type="InterPro" id="IPR036852">
    <property type="entry name" value="Peptidase_S8/S53_dom_sf"/>
</dbReference>
<comment type="similarity">
    <text evidence="1 7 8">Belongs to the peptidase S8 family.</text>
</comment>
<evidence type="ECO:0000313" key="11">
    <source>
        <dbReference type="EMBL" id="EXX86701.1"/>
    </source>
</evidence>
<dbReference type="CDD" id="cd07477">
    <property type="entry name" value="Peptidases_S8_Subtilisin_subset"/>
    <property type="match status" value="1"/>
</dbReference>
<dbReference type="InterPro" id="IPR050131">
    <property type="entry name" value="Peptidase_S8_subtilisin-like"/>
</dbReference>
<keyword evidence="12" id="KW-1185">Reference proteome</keyword>
<dbReference type="GO" id="GO:0046872">
    <property type="term" value="F:metal ion binding"/>
    <property type="evidence" value="ECO:0007669"/>
    <property type="project" value="UniProtKB-KW"/>
</dbReference>
<feature type="domain" description="SLH" evidence="10">
    <location>
        <begin position="1002"/>
        <end position="1062"/>
    </location>
</feature>
<keyword evidence="4 7" id="KW-0378">Hydrolase</keyword>
<evidence type="ECO:0000256" key="8">
    <source>
        <dbReference type="RuleBase" id="RU003355"/>
    </source>
</evidence>
<dbReference type="Pfam" id="PF00395">
    <property type="entry name" value="SLH"/>
    <property type="match status" value="3"/>
</dbReference>
<dbReference type="Pfam" id="PF22148">
    <property type="entry name" value="Fervidolysin_NPro-like"/>
    <property type="match status" value="1"/>
</dbReference>
<dbReference type="InterPro" id="IPR000209">
    <property type="entry name" value="Peptidase_S8/S53_dom"/>
</dbReference>
<dbReference type="Pfam" id="PF00082">
    <property type="entry name" value="Peptidase_S8"/>
    <property type="match status" value="1"/>
</dbReference>
<keyword evidence="9" id="KW-0732">Signal</keyword>
<sequence length="1062" mass="112210">MNRFISTAVHKWLVLSLAVGLFTPAVLSQGAAAAPDAPSLSREATVDEAEIVPGQVLVKYKRPQPQRRTATGVRSISPLVKAVTFNEQIEVEDKISELNRDPNVEYAEPVYRTSLAGAIDVGGITNADRYDTVTQAVYWTAADDPYMQNWGKIASRLEAAQTLTTAAQKNEVTVAVLDTGIDASHPDLAGAVVSGYDFAYNDAQPVDEHGHGTHVAGIIAAQAAGASGYSGVAPGVRIMPIQVLNAEGAGTTAMAASGIRYAIDRGADIINMSLGAAADSDILHELIREAVSKGIVVVAAAGNESNHWIGDEAGNIFSPPGVSYRLASPTIYPAAYDEVISVGAYAQLADKSYTLADFSNVGKVDVMAPGVNIFSTYLGSRYAYMSGTSQATPFVTGLAALLKANAPSLTNEDVKTLIGSSGSRSSLNAVNNGAYAGGNLVGEPLNAGMIYGKGAIDGERATQIPFLQVTPVAVGRTAPVTVTFDVYLRDAYGRVAAVDAPVRVDIKSYNELNLYRNSDTSAGFVDVMLQAGYAKAVTEVTYGIDDIYHYAYNASWNDTLFGESRMSNTVHLINRPKQPEVSLPAGSYTGAQSVTITSLYPDDVVYYVLTRGGAAENGELTESRTLSISADSELRTFTVKNNVIGDEGYYNYTIRAAPAIVPPAPWMAVPGPAPVPVPAPAAPPADNEPVAKPDRFKPDTDKLLERLDGSESNVTIEVDPALRNTGTVEIDGAVLQKANERNKSFSVDMGDFRLTLPPNAIASTGSLTGPVEFKANTAAAVAAPASSRVLSPVYDFSLSLNGRPVNGFRRPLQVVFAVNPSRIANAHQLGVFTLNEATGTWEYVGGVYDAADGTVTVNLAHFSIYAVMEVNKSFPDIQTHWARKEIETLAARQIVTGVTGGRFDAGADVTRAQFAVLFARALRLQASSPAPGEAAAFKDVPAGTWYEEAVYAARTANLVNGVAAGRFAPGTVITREQMAVMSVNAYLSMTGRTLADIVAADDIRYSDAGAIGVWAKAYVRAASELGLMGSVDGRSFAPKTQVSRAQAAAVLYRLLEMTQSEG</sequence>
<dbReference type="PROSITE" id="PS51892">
    <property type="entry name" value="SUBTILASE"/>
    <property type="match status" value="1"/>
</dbReference>
<dbReference type="InterPro" id="IPR034202">
    <property type="entry name" value="Subtilisin_Carlsberg-like"/>
</dbReference>
<feature type="active site" description="Charge relay system" evidence="6 7">
    <location>
        <position position="389"/>
    </location>
</feature>
<protein>
    <submittedName>
        <fullName evidence="11">Alkaline serine protease</fullName>
    </submittedName>
</protein>
<feature type="domain" description="SLH" evidence="10">
    <location>
        <begin position="869"/>
        <end position="932"/>
    </location>
</feature>
<evidence type="ECO:0000313" key="12">
    <source>
        <dbReference type="Proteomes" id="UP000053750"/>
    </source>
</evidence>
<keyword evidence="5 7" id="KW-0720">Serine protease</keyword>
<evidence type="ECO:0000256" key="5">
    <source>
        <dbReference type="ARBA" id="ARBA00022825"/>
    </source>
</evidence>
<evidence type="ECO:0000259" key="10">
    <source>
        <dbReference type="PROSITE" id="PS51272"/>
    </source>
</evidence>
<evidence type="ECO:0000256" key="4">
    <source>
        <dbReference type="ARBA" id="ARBA00022801"/>
    </source>
</evidence>
<dbReference type="InterPro" id="IPR015500">
    <property type="entry name" value="Peptidase_S8_subtilisin-rel"/>
</dbReference>
<dbReference type="RefSeq" id="WP_051587855.1">
    <property type="nucleotide sequence ID" value="NZ_KK082203.1"/>
</dbReference>
<dbReference type="PANTHER" id="PTHR43806">
    <property type="entry name" value="PEPTIDASE S8"/>
    <property type="match status" value="1"/>
</dbReference>
<proteinExistence type="inferred from homology"/>
<feature type="active site" description="Charge relay system" evidence="6 7">
    <location>
        <position position="178"/>
    </location>
</feature>
<comment type="caution">
    <text evidence="11">The sequence shown here is derived from an EMBL/GenBank/DDBJ whole genome shotgun (WGS) entry which is preliminary data.</text>
</comment>
<feature type="chain" id="PRO_5040930929" evidence="9">
    <location>
        <begin position="34"/>
        <end position="1062"/>
    </location>
</feature>
<dbReference type="OrthoDB" id="9798386at2"/>
<dbReference type="SUPFAM" id="SSF52743">
    <property type="entry name" value="Subtilisin-like"/>
    <property type="match status" value="1"/>
</dbReference>
<dbReference type="InterPro" id="IPR054399">
    <property type="entry name" value="Fervidolysin-like_N_prodom"/>
</dbReference>
<evidence type="ECO:0000256" key="1">
    <source>
        <dbReference type="ARBA" id="ARBA00011073"/>
    </source>
</evidence>
<dbReference type="InterPro" id="IPR023828">
    <property type="entry name" value="Peptidase_S8_Ser-AS"/>
</dbReference>
<dbReference type="GO" id="GO:0004252">
    <property type="term" value="F:serine-type endopeptidase activity"/>
    <property type="evidence" value="ECO:0007669"/>
    <property type="project" value="UniProtKB-UniRule"/>
</dbReference>
<feature type="domain" description="SLH" evidence="10">
    <location>
        <begin position="933"/>
        <end position="996"/>
    </location>
</feature>
<organism evidence="11 12">
    <name type="scientific">Paenibacillus darwinianus</name>
    <dbReference type="NCBI Taxonomy" id="1380763"/>
    <lineage>
        <taxon>Bacteria</taxon>
        <taxon>Bacillati</taxon>
        <taxon>Bacillota</taxon>
        <taxon>Bacilli</taxon>
        <taxon>Bacillales</taxon>
        <taxon>Paenibacillaceae</taxon>
        <taxon>Paenibacillus</taxon>
    </lineage>
</organism>
<keyword evidence="2 7" id="KW-0645">Protease</keyword>
<dbReference type="AlphaFoldDB" id="A0A9W5S0L8"/>